<dbReference type="SUPFAM" id="SSF51735">
    <property type="entry name" value="NAD(P)-binding Rossmann-fold domains"/>
    <property type="match status" value="1"/>
</dbReference>
<dbReference type="Proteomes" id="UP000076962">
    <property type="component" value="Unassembled WGS sequence"/>
</dbReference>
<dbReference type="InterPro" id="IPR002347">
    <property type="entry name" value="SDR_fam"/>
</dbReference>
<dbReference type="Gene3D" id="3.40.50.720">
    <property type="entry name" value="NAD(P)-binding Rossmann-like Domain"/>
    <property type="match status" value="1"/>
</dbReference>
<protein>
    <submittedName>
        <fullName evidence="1">Alcohol dehydrogenase</fullName>
    </submittedName>
</protein>
<gene>
    <name evidence="1" type="ORF">THIOM_000671</name>
</gene>
<evidence type="ECO:0000313" key="2">
    <source>
        <dbReference type="Proteomes" id="UP000076962"/>
    </source>
</evidence>
<dbReference type="AlphaFoldDB" id="A0A176S6G5"/>
<proteinExistence type="predicted"/>
<accession>A0A176S6G5</accession>
<comment type="caution">
    <text evidence="1">The sequence shown here is derived from an EMBL/GenBank/DDBJ whole genome shotgun (WGS) entry which is preliminary data.</text>
</comment>
<dbReference type="InterPro" id="IPR052184">
    <property type="entry name" value="SDR_enzymes"/>
</dbReference>
<dbReference type="PRINTS" id="PR00081">
    <property type="entry name" value="GDHRDH"/>
</dbReference>
<reference evidence="1 2" key="1">
    <citation type="submission" date="2016-05" db="EMBL/GenBank/DDBJ databases">
        <title>Single-cell genome of chain-forming Candidatus Thiomargarita nelsonii and comparison to other large sulfur-oxidizing bacteria.</title>
        <authorList>
            <person name="Winkel M."/>
            <person name="Salman V."/>
            <person name="Woyke T."/>
            <person name="Schulz-Vogt H."/>
            <person name="Richter M."/>
            <person name="Flood B."/>
            <person name="Bailey J."/>
            <person name="Amann R."/>
            <person name="Mussmann M."/>
        </authorList>
    </citation>
    <scope>NUCLEOTIDE SEQUENCE [LARGE SCALE GENOMIC DNA]</scope>
    <source>
        <strain evidence="1 2">THI036</strain>
    </source>
</reference>
<organism evidence="1 2">
    <name type="scientific">Candidatus Thiomargarita nelsonii</name>
    <dbReference type="NCBI Taxonomy" id="1003181"/>
    <lineage>
        <taxon>Bacteria</taxon>
        <taxon>Pseudomonadati</taxon>
        <taxon>Pseudomonadota</taxon>
        <taxon>Gammaproteobacteria</taxon>
        <taxon>Thiotrichales</taxon>
        <taxon>Thiotrichaceae</taxon>
        <taxon>Thiomargarita</taxon>
    </lineage>
</organism>
<dbReference type="InterPro" id="IPR036291">
    <property type="entry name" value="NAD(P)-bd_dom_sf"/>
</dbReference>
<keyword evidence="2" id="KW-1185">Reference proteome</keyword>
<sequence length="158" mass="17174">MQQNILITGVSSGIGHGLVNHYLSKTDYHVYGVSRRDVAIRSEHFHFARLDLAKLDEIEKTISDLLKGISSLELIVLNAGILPPFADLKDTAMADIKDTMQVNVWANKVLLDYLLAAGPEIKQVIGISSGASQSGHRGWNAYAISKAALNMLLALYAA</sequence>
<feature type="non-terminal residue" evidence="1">
    <location>
        <position position="158"/>
    </location>
</feature>
<dbReference type="Pfam" id="PF00106">
    <property type="entry name" value="adh_short"/>
    <property type="match status" value="1"/>
</dbReference>
<dbReference type="PANTHER" id="PTHR45458">
    <property type="entry name" value="SHORT-CHAIN DEHYDROGENASE/REDUCTASE SDR"/>
    <property type="match status" value="1"/>
</dbReference>
<dbReference type="PANTHER" id="PTHR45458:SF1">
    <property type="entry name" value="SHORT CHAIN DEHYDROGENASE"/>
    <property type="match status" value="1"/>
</dbReference>
<dbReference type="EMBL" id="LUTY01000333">
    <property type="protein sequence ID" value="OAD23498.1"/>
    <property type="molecule type" value="Genomic_DNA"/>
</dbReference>
<dbReference type="GO" id="GO:0016616">
    <property type="term" value="F:oxidoreductase activity, acting on the CH-OH group of donors, NAD or NADP as acceptor"/>
    <property type="evidence" value="ECO:0007669"/>
    <property type="project" value="TreeGrafter"/>
</dbReference>
<evidence type="ECO:0000313" key="1">
    <source>
        <dbReference type="EMBL" id="OAD23498.1"/>
    </source>
</evidence>
<name>A0A176S6G5_9GAMM</name>